<keyword evidence="7" id="KW-1185">Reference proteome</keyword>
<evidence type="ECO:0000313" key="6">
    <source>
        <dbReference type="EMBL" id="RXN29609.1"/>
    </source>
</evidence>
<evidence type="ECO:0000256" key="4">
    <source>
        <dbReference type="SAM" id="Coils"/>
    </source>
</evidence>
<evidence type="ECO:0000256" key="3">
    <source>
        <dbReference type="ARBA" id="ARBA00023054"/>
    </source>
</evidence>
<organism evidence="6 7">
    <name type="scientific">Labeo rohita</name>
    <name type="common">Indian major carp</name>
    <name type="synonym">Cyprinus rohita</name>
    <dbReference type="NCBI Taxonomy" id="84645"/>
    <lineage>
        <taxon>Eukaryota</taxon>
        <taxon>Metazoa</taxon>
        <taxon>Chordata</taxon>
        <taxon>Craniata</taxon>
        <taxon>Vertebrata</taxon>
        <taxon>Euteleostomi</taxon>
        <taxon>Actinopterygii</taxon>
        <taxon>Neopterygii</taxon>
        <taxon>Teleostei</taxon>
        <taxon>Ostariophysi</taxon>
        <taxon>Cypriniformes</taxon>
        <taxon>Cyprinidae</taxon>
        <taxon>Labeoninae</taxon>
        <taxon>Labeonini</taxon>
        <taxon>Labeo</taxon>
    </lineage>
</organism>
<dbReference type="InterPro" id="IPR032017">
    <property type="entry name" value="FAM76"/>
</dbReference>
<proteinExistence type="inferred from homology"/>
<evidence type="ECO:0000256" key="1">
    <source>
        <dbReference type="ARBA" id="ARBA00009097"/>
    </source>
</evidence>
<dbReference type="AlphaFoldDB" id="A0A498N5E8"/>
<feature type="region of interest" description="Disordered" evidence="5">
    <location>
        <begin position="137"/>
        <end position="178"/>
    </location>
</feature>
<name>A0A498N5E8_LABRO</name>
<dbReference type="Proteomes" id="UP000290572">
    <property type="component" value="Unassembled WGS sequence"/>
</dbReference>
<feature type="coiled-coil region" evidence="4">
    <location>
        <begin position="234"/>
        <end position="265"/>
    </location>
</feature>
<evidence type="ECO:0000313" key="7">
    <source>
        <dbReference type="Proteomes" id="UP000290572"/>
    </source>
</evidence>
<dbReference type="GO" id="GO:0016607">
    <property type="term" value="C:nuclear speck"/>
    <property type="evidence" value="ECO:0007669"/>
    <property type="project" value="TreeGrafter"/>
</dbReference>
<dbReference type="Pfam" id="PF16046">
    <property type="entry name" value="FAM76"/>
    <property type="match status" value="2"/>
</dbReference>
<comment type="similarity">
    <text evidence="1">Belongs to the FAM76 family.</text>
</comment>
<gene>
    <name evidence="6" type="ORF">ROHU_018339</name>
</gene>
<comment type="caution">
    <text evidence="6">The sequence shown here is derived from an EMBL/GenBank/DDBJ whole genome shotgun (WGS) entry which is preliminary data.</text>
</comment>
<evidence type="ECO:0000256" key="2">
    <source>
        <dbReference type="ARBA" id="ARBA00017330"/>
    </source>
</evidence>
<protein>
    <recommendedName>
        <fullName evidence="2">Protein FAM76B</fullName>
    </recommendedName>
</protein>
<dbReference type="PANTHER" id="PTHR46176:SF3">
    <property type="entry name" value="PROTEIN FAM76B"/>
    <property type="match status" value="1"/>
</dbReference>
<feature type="compositionally biased region" description="Polar residues" evidence="5">
    <location>
        <begin position="166"/>
        <end position="178"/>
    </location>
</feature>
<feature type="compositionally biased region" description="Basic and acidic residues" evidence="5">
    <location>
        <begin position="149"/>
        <end position="163"/>
    </location>
</feature>
<dbReference type="STRING" id="84645.A0A498N5E8"/>
<keyword evidence="3 4" id="KW-0175">Coiled coil</keyword>
<dbReference type="PANTHER" id="PTHR46176">
    <property type="entry name" value="LD21662P"/>
    <property type="match status" value="1"/>
</dbReference>
<sequence length="278" mass="31379">MATSALYACTKCNQRFPFEELSQGQQLCKECRIAHPIVKCTYCRSEFQQESKTNTICKKCAQNVKQFGTPKPCQYCNIIAAFIGTKCQRCTNSEKKWMGSSCVGSAHCRIVVFSKKRKSSGKALALPTLTLRPSNKWYSKSRAGSGTVEAEKETPKKKPKLETKPSNGDSSSITQSMDSGGTDNFILISQLKEEVMSLKRMLQQRDQTILEKDRKLTELKADFQYQESNMRVKMNNMEKAHKEAMEQQQAKNRELLKQVAALSKGKKFDRSSSSLLLP</sequence>
<evidence type="ECO:0000256" key="5">
    <source>
        <dbReference type="SAM" id="MobiDB-lite"/>
    </source>
</evidence>
<accession>A0A498N5E8</accession>
<reference evidence="6 7" key="1">
    <citation type="submission" date="2018-03" db="EMBL/GenBank/DDBJ databases">
        <title>Draft genome sequence of Rohu Carp (Labeo rohita).</title>
        <authorList>
            <person name="Das P."/>
            <person name="Kushwaha B."/>
            <person name="Joshi C.G."/>
            <person name="Kumar D."/>
            <person name="Nagpure N.S."/>
            <person name="Sahoo L."/>
            <person name="Das S.P."/>
            <person name="Bit A."/>
            <person name="Patnaik S."/>
            <person name="Meher P.K."/>
            <person name="Jayasankar P."/>
            <person name="Koringa P.G."/>
            <person name="Patel N.V."/>
            <person name="Hinsu A.T."/>
            <person name="Kumar R."/>
            <person name="Pandey M."/>
            <person name="Agarwal S."/>
            <person name="Srivastava S."/>
            <person name="Singh M."/>
            <person name="Iquebal M.A."/>
            <person name="Jaiswal S."/>
            <person name="Angadi U.B."/>
            <person name="Kumar N."/>
            <person name="Raza M."/>
            <person name="Shah T.M."/>
            <person name="Rai A."/>
            <person name="Jena J.K."/>
        </authorList>
    </citation>
    <scope>NUCLEOTIDE SEQUENCE [LARGE SCALE GENOMIC DNA]</scope>
    <source>
        <strain evidence="6">DASCIFA01</strain>
        <tissue evidence="6">Testis</tissue>
    </source>
</reference>
<dbReference type="EMBL" id="QBIY01011753">
    <property type="protein sequence ID" value="RXN29609.1"/>
    <property type="molecule type" value="Genomic_DNA"/>
</dbReference>